<keyword evidence="2 4" id="KW-0238">DNA-binding</keyword>
<dbReference type="PRINTS" id="PR00455">
    <property type="entry name" value="HTHTETR"/>
</dbReference>
<dbReference type="InterPro" id="IPR009057">
    <property type="entry name" value="Homeodomain-like_sf"/>
</dbReference>
<dbReference type="AlphaFoldDB" id="A0A9J7BZ28"/>
<dbReference type="InterPro" id="IPR001647">
    <property type="entry name" value="HTH_TetR"/>
</dbReference>
<dbReference type="PANTHER" id="PTHR47506">
    <property type="entry name" value="TRANSCRIPTIONAL REGULATORY PROTEIN"/>
    <property type="match status" value="1"/>
</dbReference>
<dbReference type="Pfam" id="PF00440">
    <property type="entry name" value="TetR_N"/>
    <property type="match status" value="1"/>
</dbReference>
<evidence type="ECO:0000256" key="1">
    <source>
        <dbReference type="ARBA" id="ARBA00023015"/>
    </source>
</evidence>
<dbReference type="PROSITE" id="PS01081">
    <property type="entry name" value="HTH_TETR_1"/>
    <property type="match status" value="1"/>
</dbReference>
<dbReference type="Gene3D" id="1.10.357.10">
    <property type="entry name" value="Tetracycline Repressor, domain 2"/>
    <property type="match status" value="1"/>
</dbReference>
<keyword evidence="1" id="KW-0805">Transcription regulation</keyword>
<dbReference type="InterPro" id="IPR036271">
    <property type="entry name" value="Tet_transcr_reg_TetR-rel_C_sf"/>
</dbReference>
<name>A0A9J7BZ28_9BACT</name>
<evidence type="ECO:0000313" key="7">
    <source>
        <dbReference type="Proteomes" id="UP001059380"/>
    </source>
</evidence>
<dbReference type="KEGG" id="orp:MOP44_12770"/>
<sequence length="199" mass="22142">MTKGEETRQKIIELAAPLFNQLGYAGCSMQDIMAATGLEKGGLYRHFSSKEELAEEAFRYSVSRVMNLRWDGVDEVEGAVEQVQFMVRRFVEVRSTIPGGCPVMNTAIEADDGNPVLRKLAREALQQWKQKIATIVEAGIERKEIKADVEPRRIANSVIAALEGAQMISRLEGSSEAMHDAKAMLDTFLTGLRPATKRR</sequence>
<keyword evidence="3" id="KW-0804">Transcription</keyword>
<feature type="DNA-binding region" description="H-T-H motif" evidence="4">
    <location>
        <begin position="28"/>
        <end position="47"/>
    </location>
</feature>
<dbReference type="PANTHER" id="PTHR47506:SF3">
    <property type="entry name" value="HTH-TYPE TRANSCRIPTIONAL REGULATOR LMRA"/>
    <property type="match status" value="1"/>
</dbReference>
<protein>
    <submittedName>
        <fullName evidence="6">TetR/AcrR family transcriptional regulator</fullName>
    </submittedName>
</protein>
<dbReference type="SUPFAM" id="SSF48498">
    <property type="entry name" value="Tetracyclin repressor-like, C-terminal domain"/>
    <property type="match status" value="1"/>
</dbReference>
<evidence type="ECO:0000313" key="6">
    <source>
        <dbReference type="EMBL" id="UWZ86790.1"/>
    </source>
</evidence>
<dbReference type="RefSeq" id="WP_260796427.1">
    <property type="nucleotide sequence ID" value="NZ_CP093313.1"/>
</dbReference>
<dbReference type="PROSITE" id="PS50977">
    <property type="entry name" value="HTH_TETR_2"/>
    <property type="match status" value="1"/>
</dbReference>
<evidence type="ECO:0000256" key="2">
    <source>
        <dbReference type="ARBA" id="ARBA00023125"/>
    </source>
</evidence>
<evidence type="ECO:0000256" key="3">
    <source>
        <dbReference type="ARBA" id="ARBA00023163"/>
    </source>
</evidence>
<gene>
    <name evidence="6" type="ORF">MOP44_12770</name>
</gene>
<evidence type="ECO:0000259" key="5">
    <source>
        <dbReference type="PROSITE" id="PS50977"/>
    </source>
</evidence>
<organism evidence="6 7">
    <name type="scientific">Occallatibacter riparius</name>
    <dbReference type="NCBI Taxonomy" id="1002689"/>
    <lineage>
        <taxon>Bacteria</taxon>
        <taxon>Pseudomonadati</taxon>
        <taxon>Acidobacteriota</taxon>
        <taxon>Terriglobia</taxon>
        <taxon>Terriglobales</taxon>
        <taxon>Acidobacteriaceae</taxon>
        <taxon>Occallatibacter</taxon>
    </lineage>
</organism>
<dbReference type="InterPro" id="IPR011075">
    <property type="entry name" value="TetR_C"/>
</dbReference>
<accession>A0A9J7BZ28</accession>
<dbReference type="GO" id="GO:0003677">
    <property type="term" value="F:DNA binding"/>
    <property type="evidence" value="ECO:0007669"/>
    <property type="project" value="UniProtKB-UniRule"/>
</dbReference>
<evidence type="ECO:0000256" key="4">
    <source>
        <dbReference type="PROSITE-ProRule" id="PRU00335"/>
    </source>
</evidence>
<reference evidence="6" key="1">
    <citation type="submission" date="2021-04" db="EMBL/GenBank/DDBJ databases">
        <title>Phylogenetic analysis of Acidobacteriaceae.</title>
        <authorList>
            <person name="Qiu L."/>
            <person name="Zhang Q."/>
        </authorList>
    </citation>
    <scope>NUCLEOTIDE SEQUENCE</scope>
    <source>
        <strain evidence="6">DSM 25168</strain>
    </source>
</reference>
<dbReference type="Proteomes" id="UP001059380">
    <property type="component" value="Chromosome"/>
</dbReference>
<dbReference type="InterPro" id="IPR023772">
    <property type="entry name" value="DNA-bd_HTH_TetR-type_CS"/>
</dbReference>
<dbReference type="Pfam" id="PF16925">
    <property type="entry name" value="TetR_C_13"/>
    <property type="match status" value="1"/>
</dbReference>
<dbReference type="EMBL" id="CP093313">
    <property type="protein sequence ID" value="UWZ86790.1"/>
    <property type="molecule type" value="Genomic_DNA"/>
</dbReference>
<feature type="domain" description="HTH tetR-type" evidence="5">
    <location>
        <begin position="5"/>
        <end position="65"/>
    </location>
</feature>
<dbReference type="SUPFAM" id="SSF46689">
    <property type="entry name" value="Homeodomain-like"/>
    <property type="match status" value="1"/>
</dbReference>
<proteinExistence type="predicted"/>
<keyword evidence="7" id="KW-1185">Reference proteome</keyword>